<keyword evidence="3" id="KW-0812">Transmembrane</keyword>
<dbReference type="EMBL" id="LNKT01000012">
    <property type="protein sequence ID" value="KYJ86759.1"/>
    <property type="molecule type" value="Genomic_DNA"/>
</dbReference>
<dbReference type="Pfam" id="PF00515">
    <property type="entry name" value="TPR_1"/>
    <property type="match status" value="1"/>
</dbReference>
<comment type="caution">
    <text evidence="4">The sequence shown here is derived from an EMBL/GenBank/DDBJ whole genome shotgun (WGS) entry which is preliminary data.</text>
</comment>
<feature type="transmembrane region" description="Helical" evidence="3">
    <location>
        <begin position="12"/>
        <end position="29"/>
    </location>
</feature>
<dbReference type="AlphaFoldDB" id="A0A151CGZ1"/>
<sequence length="213" mass="24121">MKAIIQKHLTLIPLYLTLLFSLLWLLFFYEGSMNRLFVTADQAGYEAYAKRDYLKAAENFEDIAFKAASFYKAGEFKKAKAIYQNLSDKAGKYNLGNTFVMLGKYDAAIKAYELALKMDPNFKEAKENLVIAKARKRLKEPENDGEQGVGELGADEIVYDNKAGKGVDDDSSAEQESGSGNPNWLDRLQTGPKDFLKNKFRYQHERRGSKDAK</sequence>
<feature type="region of interest" description="Disordered" evidence="2">
    <location>
        <begin position="162"/>
        <end position="213"/>
    </location>
</feature>
<feature type="repeat" description="TPR" evidence="1">
    <location>
        <begin position="89"/>
        <end position="122"/>
    </location>
</feature>
<keyword evidence="5" id="KW-1185">Reference proteome</keyword>
<dbReference type="RefSeq" id="WP_067330082.1">
    <property type="nucleotide sequence ID" value="NZ_LNKT01000012.1"/>
</dbReference>
<organism evidence="4 5">
    <name type="scientific">Sulfurovum riftiae</name>
    <dbReference type="NCBI Taxonomy" id="1630136"/>
    <lineage>
        <taxon>Bacteria</taxon>
        <taxon>Pseudomonadati</taxon>
        <taxon>Campylobacterota</taxon>
        <taxon>Epsilonproteobacteria</taxon>
        <taxon>Campylobacterales</taxon>
        <taxon>Sulfurovaceae</taxon>
        <taxon>Sulfurovum</taxon>
    </lineage>
</organism>
<evidence type="ECO:0000256" key="3">
    <source>
        <dbReference type="SAM" id="Phobius"/>
    </source>
</evidence>
<keyword evidence="1" id="KW-0802">TPR repeat</keyword>
<dbReference type="SUPFAM" id="SSF48452">
    <property type="entry name" value="TPR-like"/>
    <property type="match status" value="1"/>
</dbReference>
<keyword evidence="3" id="KW-0472">Membrane</keyword>
<name>A0A151CGZ1_9BACT</name>
<accession>A0A151CGZ1</accession>
<dbReference type="InterPro" id="IPR019734">
    <property type="entry name" value="TPR_rpt"/>
</dbReference>
<proteinExistence type="predicted"/>
<dbReference type="PROSITE" id="PS50005">
    <property type="entry name" value="TPR"/>
    <property type="match status" value="1"/>
</dbReference>
<evidence type="ECO:0000256" key="2">
    <source>
        <dbReference type="SAM" id="MobiDB-lite"/>
    </source>
</evidence>
<feature type="compositionally biased region" description="Basic and acidic residues" evidence="2">
    <location>
        <begin position="194"/>
        <end position="213"/>
    </location>
</feature>
<dbReference type="STRING" id="1630136.AS592_07990"/>
<dbReference type="Gene3D" id="1.25.40.10">
    <property type="entry name" value="Tetratricopeptide repeat domain"/>
    <property type="match status" value="1"/>
</dbReference>
<protein>
    <submittedName>
        <fullName evidence="4">Uncharacterized protein</fullName>
    </submittedName>
</protein>
<dbReference type="InterPro" id="IPR011990">
    <property type="entry name" value="TPR-like_helical_dom_sf"/>
</dbReference>
<dbReference type="Proteomes" id="UP000075359">
    <property type="component" value="Unassembled WGS sequence"/>
</dbReference>
<evidence type="ECO:0000256" key="1">
    <source>
        <dbReference type="PROSITE-ProRule" id="PRU00339"/>
    </source>
</evidence>
<keyword evidence="3" id="KW-1133">Transmembrane helix</keyword>
<dbReference type="PROSITE" id="PS50293">
    <property type="entry name" value="TPR_REGION"/>
    <property type="match status" value="1"/>
</dbReference>
<gene>
    <name evidence="4" type="ORF">AS592_07990</name>
</gene>
<reference evidence="4 5" key="1">
    <citation type="submission" date="2015-11" db="EMBL/GenBank/DDBJ databases">
        <title>Draft genome of Sulfurovum riftiae 1812E, a member of the Epsilonproteobacteria isolated from the tube of the deep-sea hydrothermal vent tubewom Riftia pachyptila.</title>
        <authorList>
            <person name="Vetriani C."/>
            <person name="Giovannelli D."/>
        </authorList>
    </citation>
    <scope>NUCLEOTIDE SEQUENCE [LARGE SCALE GENOMIC DNA]</scope>
    <source>
        <strain evidence="4 5">1812E</strain>
    </source>
</reference>
<dbReference type="SMART" id="SM00028">
    <property type="entry name" value="TPR"/>
    <property type="match status" value="1"/>
</dbReference>
<evidence type="ECO:0000313" key="4">
    <source>
        <dbReference type="EMBL" id="KYJ86759.1"/>
    </source>
</evidence>
<dbReference type="OrthoDB" id="5334141at2"/>
<evidence type="ECO:0000313" key="5">
    <source>
        <dbReference type="Proteomes" id="UP000075359"/>
    </source>
</evidence>